<evidence type="ECO:0000313" key="1">
    <source>
        <dbReference type="EMBL" id="ERT05194.1"/>
    </source>
</evidence>
<comment type="caution">
    <text evidence="1">The sequence shown here is derived from an EMBL/GenBank/DDBJ whole genome shotgun (WGS) entry which is preliminary data.</text>
</comment>
<proteinExistence type="predicted"/>
<protein>
    <submittedName>
        <fullName evidence="1">Uncharacterized protein</fullName>
    </submittedName>
</protein>
<evidence type="ECO:0000313" key="2">
    <source>
        <dbReference type="Proteomes" id="UP000017127"/>
    </source>
</evidence>
<organism evidence="1 2">
    <name type="scientific">Lyngbya aestuarii BL J</name>
    <dbReference type="NCBI Taxonomy" id="1348334"/>
    <lineage>
        <taxon>Bacteria</taxon>
        <taxon>Bacillati</taxon>
        <taxon>Cyanobacteriota</taxon>
        <taxon>Cyanophyceae</taxon>
        <taxon>Oscillatoriophycideae</taxon>
        <taxon>Oscillatoriales</taxon>
        <taxon>Microcoleaceae</taxon>
        <taxon>Lyngbya</taxon>
    </lineage>
</organism>
<reference evidence="1 2" key="1">
    <citation type="journal article" date="2013" name="Front. Microbiol.">
        <title>Comparative genomic analyses of the cyanobacterium, Lyngbya aestuarii BL J, a powerful hydrogen producer.</title>
        <authorList>
            <person name="Kothari A."/>
            <person name="Vaughn M."/>
            <person name="Garcia-Pichel F."/>
        </authorList>
    </citation>
    <scope>NUCLEOTIDE SEQUENCE [LARGE SCALE GENOMIC DNA]</scope>
    <source>
        <strain evidence="1 2">BL J</strain>
    </source>
</reference>
<dbReference type="EMBL" id="AUZM01000064">
    <property type="protein sequence ID" value="ERT05194.1"/>
    <property type="molecule type" value="Genomic_DNA"/>
</dbReference>
<accession>U7QBG0</accession>
<dbReference type="AlphaFoldDB" id="U7QBG0"/>
<keyword evidence="2" id="KW-1185">Reference proteome</keyword>
<gene>
    <name evidence="1" type="ORF">M595_4824</name>
</gene>
<sequence>MLFGFLLLAMTLGTQEAHLIWNGQALAILIWCLYRGRYQLQEVLTQVRLINNDQWDIKS</sequence>
<dbReference type="Proteomes" id="UP000017127">
    <property type="component" value="Unassembled WGS sequence"/>
</dbReference>
<name>U7QBG0_9CYAN</name>